<evidence type="ECO:0000313" key="3">
    <source>
        <dbReference type="Proteomes" id="UP000515297"/>
    </source>
</evidence>
<proteinExistence type="predicted"/>
<dbReference type="AlphaFoldDB" id="A0A7G6VXA7"/>
<dbReference type="Proteomes" id="UP000515297">
    <property type="component" value="Chromosome"/>
</dbReference>
<dbReference type="RefSeq" id="WP_185885372.1">
    <property type="nucleotide sequence ID" value="NZ_CP060052.1"/>
</dbReference>
<sequence length="109" mass="10948">MILPAVLALVQGAPATSAELACGSEEREDGSVVIDILAPPACTSREGEIVVCGETPQSGDMAVPGGEEGGVPQARVPLGKNSALGITGETAELNGARSQRAMATLTVNY</sequence>
<feature type="region of interest" description="Disordered" evidence="1">
    <location>
        <begin position="56"/>
        <end position="77"/>
    </location>
</feature>
<evidence type="ECO:0000313" key="2">
    <source>
        <dbReference type="EMBL" id="QNE06372.1"/>
    </source>
</evidence>
<protein>
    <submittedName>
        <fullName evidence="2">Uncharacterized protein</fullName>
    </submittedName>
</protein>
<reference evidence="2 3" key="1">
    <citation type="submission" date="2020-08" db="EMBL/GenBank/DDBJ databases">
        <authorList>
            <person name="Liu G."/>
            <person name="Sun C."/>
        </authorList>
    </citation>
    <scope>NUCLEOTIDE SEQUENCE [LARGE SCALE GENOMIC DNA]</scope>
    <source>
        <strain evidence="2 3">OT19</strain>
    </source>
</reference>
<gene>
    <name evidence="2" type="ORF">H4O24_07205</name>
</gene>
<dbReference type="EMBL" id="CP060052">
    <property type="protein sequence ID" value="QNE06372.1"/>
    <property type="molecule type" value="Genomic_DNA"/>
</dbReference>
<organism evidence="2 3">
    <name type="scientific">Croceicoccus marinus</name>
    <dbReference type="NCBI Taxonomy" id="450378"/>
    <lineage>
        <taxon>Bacteria</taxon>
        <taxon>Pseudomonadati</taxon>
        <taxon>Pseudomonadota</taxon>
        <taxon>Alphaproteobacteria</taxon>
        <taxon>Sphingomonadales</taxon>
        <taxon>Erythrobacteraceae</taxon>
        <taxon>Croceicoccus</taxon>
    </lineage>
</organism>
<name>A0A7G6VXA7_9SPHN</name>
<evidence type="ECO:0000256" key="1">
    <source>
        <dbReference type="SAM" id="MobiDB-lite"/>
    </source>
</evidence>
<accession>A0A7G6VXA7</accession>